<feature type="region of interest" description="Disordered" evidence="2">
    <location>
        <begin position="1726"/>
        <end position="1802"/>
    </location>
</feature>
<dbReference type="GO" id="GO:0035194">
    <property type="term" value="P:regulatory ncRNA-mediated post-transcriptional gene silencing"/>
    <property type="evidence" value="ECO:0007669"/>
    <property type="project" value="TreeGrafter"/>
</dbReference>
<dbReference type="Pfam" id="PF13087">
    <property type="entry name" value="AAA_12"/>
    <property type="match status" value="1"/>
</dbReference>
<dbReference type="OMA" id="SENQICH"/>
<feature type="domain" description="C3H1-type" evidence="3">
    <location>
        <begin position="274"/>
        <end position="302"/>
    </location>
</feature>
<sequence length="1997" mass="226867">MEEQQKNTNDLLDRGFRALVKQKDCKSAATIFDEVLQPNSQNFTLQKDVISIALFGHLIATFELENYTDSIVDARKFLKQLAAGAGQKSSSTVELCTRNYLVMSLVNEKSFDQAEIEAKSMADVIKSGEQSAKLSSLASDYVEKLGNCLKNEDKDESQCVEDLKKVFQLINDILMNETLVDEHTKWLRPSDDNSENSKNGSSEDLSKKLENSLKVTSDLHEKIDDGVSCSYCGLSFSDKTELRQHCQTQEHQNVLMSDEGREWKWRPPPRGHSAESYSLCENFSENQICHYGNQCADAHGNDELNEWKERLEYRKKRLQSARETELYGKTYTEQLLEKWYSASSPDKVMKEKIEGVDESCSSELVTTVSSKTSKREWVFMLRTKKPLKAVALMQDLHRNHFVIKQIIPADIRAKKGGKEVELTTDQEWSCPVSEKQETENTTVNLEHRVKIVFSTDIYGTFRQSVVFDFGTEPVLVKHICVDVIPVTDADKIQEIKKEIVSTTAERWCEDNAEMIYYQQAAGSHLQNPQYLADIAREKDLFERYPCPRASTFVLTQTTITEKKLTKHNYRSRMHELLYVEEIARYEQIARYNLTATLKITTNYLLTPSGMATSTAKYSHSGELFALMNLSKDVSEDTSAGRLILNNCERVFISSKEPAPPGEKRKIYEAVIEDKGKNMIYLKISAATVIGLGLKPDTEFTGEIQFLPNRLSYCEWHQAIDKITDYKIIFPETSVEPNIPWTPQRQWDSSLDPKLNAKQKEAIMAITTDMSHPLPPILLIGPFGTGKTFTLAQAIKQLLVQPDARILICTHSNSAADLYIKDYLHPWVEAGVEEARPLRVYYHKRWVATVNNVVQKYCLIDLNGNMRNFRRPSAEDILKHRIVVVTLSISMELASLDLPKGHFTHILLDEAAQAMECEAIMPLALASENTRIVLAGDHMQMSPEIFSNFAKERRLHISLLERLYDHYPSDFPCKILLCENYRAHEAIIKYTSELFYEQKLVASGRIPKHEKFYPLTFFTTRGEDVQDKNSTTFYNNAEVYEVVERVCELRKKWPSSWGKINDQSIGIMTPYADQVFRIRSELRKRRMAGISVERVLNVQGKQFRAIFLSTVRTRRTCTNNGKSNGTNEDVDYGFLSNSKLLNTAITRAQSLVAVVGDPIALCSIGKCRKIWERFIEICNQNKSLFGITWSLLRSQLDGVELKKTYVLNPLAPEFIPRALQHEAYLRHQTDHYSHYNHPNQFHHPHPHHYQNYHQPHHGPNYRNPGPPHNMVGHLPPPAMNHNQIGPPSFPNGPVPPHGLHPNMGPGGHPGSTNSQQFPYQNPLYYQNQPMIRGPPPPIQGPNQNAGPPMPFRSTGPGFVNQTPPISMINQQHTPRSMNINQNHMYHQQNLLPRGPPNQFHPELQVPPLPAVRNQLPQQPPLRSPGSHNLQMPYGLQKTQPPAPYLQPNSNQPNQLFPQQNALPSNLRQSAGAPQMSPAPPPFQQAHPNFTQDHHIGAPIPNDILNTMSNIVRNNQVPVTPQQQQQQLQQQQQKLQNTYLQMDQSRNQENKDFQFLQNVHFPEKWQQNTVPQHNNLLNMNPAAQMSQQHLPQQTQPQQQQSQLHHSQVQTQTLTQTNFTSNSQSQVNEFSGLLPPNMSFYDMALEAKENQIKWFVRLMETQGIEAANKFTEILRQVPTFATSNINNHQLQQPQQQQSQPAKSEQSDLDLDIFDNLPQPLLKDILGLSTTTGSNAGSSSSGISSGQMINNGIMGSHSSKSSIESDLKDSHQSVPLYRRQAGQSYSSSIASSTSNKNHSIPSSTPDMLENNFFESIEKLSQNFTSSLFNQPFNEVNGFQAGLPPLQQLLNQANQVQQQQLNNTFNNSQNLNRQNIQNLHHHQQSQSSQLLQSRLQTAYNMHPQVSMSQHINHQISGNHNTQQQQQQQPQPRNNESVEEMLNRHNATTYASVLSGAGNAAGSGKQQQQQQQLSLAKDDSNKDPFTANLCASRKSNGFYNYFQ</sequence>
<dbReference type="VEuPathDB" id="VectorBase:CSON002627"/>
<keyword evidence="1" id="KW-0479">Metal-binding</keyword>
<gene>
    <name evidence="5" type="primary">CSON002627</name>
</gene>
<dbReference type="PANTHER" id="PTHR10887:SF365">
    <property type="entry name" value="HELICASE WITH ZINC FINGER DOMAIN-RELATED"/>
    <property type="match status" value="1"/>
</dbReference>
<feature type="region of interest" description="Disordered" evidence="2">
    <location>
        <begin position="1911"/>
        <end position="1931"/>
    </location>
</feature>
<reference evidence="5" key="1">
    <citation type="submission" date="2018-07" db="EMBL/GenBank/DDBJ databases">
        <authorList>
            <person name="Quirk P.G."/>
            <person name="Krulwich T.A."/>
        </authorList>
    </citation>
    <scope>NUCLEOTIDE SEQUENCE</scope>
</reference>
<dbReference type="InterPro" id="IPR049569">
    <property type="entry name" value="HELZ_DEAD-box_1"/>
</dbReference>
<feature type="region of interest" description="Disordered" evidence="2">
    <location>
        <begin position="1409"/>
        <end position="1501"/>
    </location>
</feature>
<evidence type="ECO:0000313" key="5">
    <source>
        <dbReference type="EMBL" id="SSX30573.1"/>
    </source>
</evidence>
<feature type="compositionally biased region" description="Pro residues" evidence="2">
    <location>
        <begin position="1286"/>
        <end position="1297"/>
    </location>
</feature>
<dbReference type="InterPro" id="IPR045055">
    <property type="entry name" value="DNA2/NAM7-like"/>
</dbReference>
<feature type="compositionally biased region" description="Low complexity" evidence="2">
    <location>
        <begin position="1917"/>
        <end position="1926"/>
    </location>
</feature>
<feature type="compositionally biased region" description="Low complexity" evidence="2">
    <location>
        <begin position="1584"/>
        <end position="1608"/>
    </location>
</feature>
<dbReference type="CDD" id="cd18077">
    <property type="entry name" value="DEXXQc_HELZ"/>
    <property type="match status" value="1"/>
</dbReference>
<feature type="region of interest" description="Disordered" evidence="2">
    <location>
        <begin position="186"/>
        <end position="207"/>
    </location>
</feature>
<feature type="region of interest" description="Disordered" evidence="2">
    <location>
        <begin position="1949"/>
        <end position="1983"/>
    </location>
</feature>
<evidence type="ECO:0000259" key="4">
    <source>
        <dbReference type="PROSITE" id="PS50157"/>
    </source>
</evidence>
<feature type="compositionally biased region" description="Polar residues" evidence="2">
    <location>
        <begin position="1309"/>
        <end position="1319"/>
    </location>
</feature>
<dbReference type="Pfam" id="PF13086">
    <property type="entry name" value="AAA_11"/>
    <property type="match status" value="2"/>
</dbReference>
<dbReference type="GO" id="GO:0043186">
    <property type="term" value="C:P granule"/>
    <property type="evidence" value="ECO:0007669"/>
    <property type="project" value="TreeGrafter"/>
</dbReference>
<dbReference type="GO" id="GO:0008270">
    <property type="term" value="F:zinc ion binding"/>
    <property type="evidence" value="ECO:0007669"/>
    <property type="project" value="UniProtKB-KW"/>
</dbReference>
<dbReference type="PROSITE" id="PS00028">
    <property type="entry name" value="ZINC_FINGER_C2H2_1"/>
    <property type="match status" value="1"/>
</dbReference>
<dbReference type="EMBL" id="UFQT01001439">
    <property type="protein sequence ID" value="SSX30573.1"/>
    <property type="molecule type" value="Genomic_DNA"/>
</dbReference>
<evidence type="ECO:0000256" key="1">
    <source>
        <dbReference type="PROSITE-ProRule" id="PRU00723"/>
    </source>
</evidence>
<dbReference type="Gene3D" id="3.40.50.300">
    <property type="entry name" value="P-loop containing nucleotide triphosphate hydrolases"/>
    <property type="match status" value="2"/>
</dbReference>
<feature type="compositionally biased region" description="Low complexity" evidence="2">
    <location>
        <begin position="1949"/>
        <end position="1969"/>
    </location>
</feature>
<feature type="domain" description="C2H2-type" evidence="4">
    <location>
        <begin position="227"/>
        <end position="251"/>
    </location>
</feature>
<dbReference type="InterPro" id="IPR027417">
    <property type="entry name" value="P-loop_NTPase"/>
</dbReference>
<dbReference type="InterPro" id="IPR047187">
    <property type="entry name" value="SF1_C_Upf1"/>
</dbReference>
<feature type="region of interest" description="Disordered" evidence="2">
    <location>
        <begin position="1582"/>
        <end position="1608"/>
    </location>
</feature>
<dbReference type="FunFam" id="3.40.50.300:FF:000419">
    <property type="entry name" value="Probable helicase with zinc finger domain"/>
    <property type="match status" value="1"/>
</dbReference>
<dbReference type="InterPro" id="IPR041679">
    <property type="entry name" value="DNA2/NAM7-like_C"/>
</dbReference>
<feature type="zinc finger region" description="C3H1-type" evidence="1">
    <location>
        <begin position="274"/>
        <end position="302"/>
    </location>
</feature>
<keyword evidence="1" id="KW-0863">Zinc-finger</keyword>
<feature type="region of interest" description="Disordered" evidence="2">
    <location>
        <begin position="1286"/>
        <end position="1319"/>
    </location>
</feature>
<keyword evidence="1" id="KW-0862">Zinc</keyword>
<feature type="compositionally biased region" description="Polar residues" evidence="2">
    <location>
        <begin position="1358"/>
        <end position="1368"/>
    </location>
</feature>
<feature type="compositionally biased region" description="Polar residues" evidence="2">
    <location>
        <begin position="1445"/>
        <end position="1467"/>
    </location>
</feature>
<dbReference type="PROSITE" id="PS50157">
    <property type="entry name" value="ZINC_FINGER_C2H2_2"/>
    <property type="match status" value="1"/>
</dbReference>
<dbReference type="FunFam" id="3.40.50.300:FF:000453">
    <property type="entry name" value="Probable helicase with zinc finger domain"/>
    <property type="match status" value="1"/>
</dbReference>
<proteinExistence type="predicted"/>
<dbReference type="GO" id="GO:0005829">
    <property type="term" value="C:cytosol"/>
    <property type="evidence" value="ECO:0007669"/>
    <property type="project" value="TreeGrafter"/>
</dbReference>
<dbReference type="InterPro" id="IPR041677">
    <property type="entry name" value="DNA2/NAM7_AAA_11"/>
</dbReference>
<protein>
    <submittedName>
        <fullName evidence="5">CSON002627 protein</fullName>
    </submittedName>
</protein>
<dbReference type="PANTHER" id="PTHR10887">
    <property type="entry name" value="DNA2/NAM7 HELICASE FAMILY"/>
    <property type="match status" value="1"/>
</dbReference>
<dbReference type="SUPFAM" id="SSF52540">
    <property type="entry name" value="P-loop containing nucleoside triphosphate hydrolases"/>
    <property type="match status" value="1"/>
</dbReference>
<dbReference type="InterPro" id="IPR013087">
    <property type="entry name" value="Znf_C2H2_type"/>
</dbReference>
<organism evidence="5">
    <name type="scientific">Culicoides sonorensis</name>
    <name type="common">Biting midge</name>
    <dbReference type="NCBI Taxonomy" id="179676"/>
    <lineage>
        <taxon>Eukaryota</taxon>
        <taxon>Metazoa</taxon>
        <taxon>Ecdysozoa</taxon>
        <taxon>Arthropoda</taxon>
        <taxon>Hexapoda</taxon>
        <taxon>Insecta</taxon>
        <taxon>Pterygota</taxon>
        <taxon>Neoptera</taxon>
        <taxon>Endopterygota</taxon>
        <taxon>Diptera</taxon>
        <taxon>Nematocera</taxon>
        <taxon>Chironomoidea</taxon>
        <taxon>Ceratopogonidae</taxon>
        <taxon>Ceratopogoninae</taxon>
        <taxon>Culicoides</taxon>
        <taxon>Monoculicoides</taxon>
    </lineage>
</organism>
<dbReference type="GO" id="GO:0004386">
    <property type="term" value="F:helicase activity"/>
    <property type="evidence" value="ECO:0007669"/>
    <property type="project" value="InterPro"/>
</dbReference>
<feature type="region of interest" description="Disordered" evidence="2">
    <location>
        <begin position="1331"/>
        <end position="1368"/>
    </location>
</feature>
<feature type="compositionally biased region" description="Low complexity" evidence="2">
    <location>
        <begin position="1780"/>
        <end position="1795"/>
    </location>
</feature>
<dbReference type="PROSITE" id="PS50103">
    <property type="entry name" value="ZF_C3H1"/>
    <property type="match status" value="1"/>
</dbReference>
<evidence type="ECO:0000259" key="3">
    <source>
        <dbReference type="PROSITE" id="PS50103"/>
    </source>
</evidence>
<dbReference type="CDD" id="cd18808">
    <property type="entry name" value="SF1_C_Upf1"/>
    <property type="match status" value="1"/>
</dbReference>
<evidence type="ECO:0000256" key="2">
    <source>
        <dbReference type="SAM" id="MobiDB-lite"/>
    </source>
</evidence>
<feature type="compositionally biased region" description="Low complexity" evidence="2">
    <location>
        <begin position="1726"/>
        <end position="1749"/>
    </location>
</feature>
<dbReference type="InterPro" id="IPR000571">
    <property type="entry name" value="Znf_CCCH"/>
</dbReference>
<name>A0A336MP09_CULSO</name>
<accession>A0A336MP09</accession>